<proteinExistence type="predicted"/>
<organism evidence="1">
    <name type="scientific">Candidatus Fermentithermobacillus carboniphilus</name>
    <dbReference type="NCBI Taxonomy" id="3085328"/>
    <lineage>
        <taxon>Bacteria</taxon>
        <taxon>Bacillati</taxon>
        <taxon>Bacillota</taxon>
        <taxon>Candidatus Fermentithermobacillia</taxon>
        <taxon>Candidatus Fermentithermobacillales</taxon>
        <taxon>Candidatus Fermentithermobacillaceae</taxon>
        <taxon>Candidatus Fermentithermobacillus</taxon>
    </lineage>
</organism>
<reference evidence="1" key="2">
    <citation type="journal article" date="2023" name="Biology">
        <title>Prokaryotic Life Associated with Coal-Fire Gas Vents Revealed by Metagenomics.</title>
        <authorList>
            <person name="Kadnikov V.V."/>
            <person name="Mardanov A.V."/>
            <person name="Beletsky A.V."/>
            <person name="Karnachuk O.V."/>
            <person name="Ravin N.V."/>
        </authorList>
    </citation>
    <scope>NUCLEOTIDE SEQUENCE</scope>
    <source>
        <strain evidence="1">Bu02</strain>
    </source>
</reference>
<reference evidence="1" key="1">
    <citation type="submission" date="2020-10" db="EMBL/GenBank/DDBJ databases">
        <authorList>
            <person name="Kadnikov V."/>
            <person name="Beletsky A.V."/>
            <person name="Mardanov A.V."/>
            <person name="Karnachuk O.V."/>
            <person name="Ravin N.V."/>
        </authorList>
    </citation>
    <scope>NUCLEOTIDE SEQUENCE</scope>
    <source>
        <strain evidence="1">Bu02</strain>
    </source>
</reference>
<name>A0AAT9LDB0_9FIRM</name>
<dbReference type="KEGG" id="fcz:IMF26_03425"/>
<gene>
    <name evidence="1" type="ORF">IMF26_03425</name>
</gene>
<dbReference type="EMBL" id="CP062796">
    <property type="protein sequence ID" value="QUL99131.1"/>
    <property type="molecule type" value="Genomic_DNA"/>
</dbReference>
<dbReference type="AlphaFoldDB" id="A0AAT9LDB0"/>
<sequence>MANCIGCGASNLGMSRASLVLVDGEWYCKACLKKMKGTVACKKCGKEAFVSDEHFKTVDGQYLCTDCMEKMGIMKKYDYIMQSVLSLKSKAPAKAASSSPATSTTSSLGGLRQLLDENLSPGEEIVAAVMGNAGEALAFSPNHLFILKSGIAAGSLTGKKCIKYSWHEVKDVEIKAGALYGLIEVKGNGLPTFDPKDITKAKQADNVVTFLVNRKNEFDEALSGMKPYLNR</sequence>
<protein>
    <submittedName>
        <fullName evidence="1">Uncharacterized protein</fullName>
    </submittedName>
</protein>
<evidence type="ECO:0000313" key="1">
    <source>
        <dbReference type="EMBL" id="QUL99131.1"/>
    </source>
</evidence>
<accession>A0AAT9LDB0</accession>